<proteinExistence type="predicted"/>
<feature type="transmembrane region" description="Helical" evidence="1">
    <location>
        <begin position="218"/>
        <end position="239"/>
    </location>
</feature>
<evidence type="ECO:0000256" key="1">
    <source>
        <dbReference type="SAM" id="Phobius"/>
    </source>
</evidence>
<keyword evidence="3" id="KW-1185">Reference proteome</keyword>
<reference evidence="2 3" key="1">
    <citation type="submission" date="2020-11" db="EMBL/GenBank/DDBJ databases">
        <title>Corynebacterium sp. ZJ-599.</title>
        <authorList>
            <person name="Zhou J."/>
        </authorList>
    </citation>
    <scope>NUCLEOTIDE SEQUENCE [LARGE SCALE GENOMIC DNA]</scope>
    <source>
        <strain evidence="2 3">ZJ-599</strain>
    </source>
</reference>
<evidence type="ECO:0000313" key="3">
    <source>
        <dbReference type="Proteomes" id="UP000594681"/>
    </source>
</evidence>
<feature type="transmembrane region" description="Helical" evidence="1">
    <location>
        <begin position="251"/>
        <end position="273"/>
    </location>
</feature>
<dbReference type="PANTHER" id="PTHR23523:SF2">
    <property type="entry name" value="2-NITROIMIDAZOLE TRANSPORTER"/>
    <property type="match status" value="1"/>
</dbReference>
<dbReference type="EMBL" id="CP064954">
    <property type="protein sequence ID" value="QPK79814.1"/>
    <property type="molecule type" value="Genomic_DNA"/>
</dbReference>
<dbReference type="Proteomes" id="UP000594681">
    <property type="component" value="Chromosome"/>
</dbReference>
<feature type="transmembrane region" description="Helical" evidence="1">
    <location>
        <begin position="170"/>
        <end position="191"/>
    </location>
</feature>
<feature type="transmembrane region" description="Helical" evidence="1">
    <location>
        <begin position="52"/>
        <end position="75"/>
    </location>
</feature>
<dbReference type="AlphaFoldDB" id="A0A7T0KFW3"/>
<dbReference type="Gene3D" id="1.20.1250.20">
    <property type="entry name" value="MFS general substrate transporter like domains"/>
    <property type="match status" value="1"/>
</dbReference>
<evidence type="ECO:0000313" key="2">
    <source>
        <dbReference type="EMBL" id="QPK79814.1"/>
    </source>
</evidence>
<feature type="transmembrane region" description="Helical" evidence="1">
    <location>
        <begin position="348"/>
        <end position="366"/>
    </location>
</feature>
<feature type="transmembrane region" description="Helical" evidence="1">
    <location>
        <begin position="372"/>
        <end position="391"/>
    </location>
</feature>
<organism evidence="2 3">
    <name type="scientific">Corynebacterium lizhenjunii</name>
    <dbReference type="NCBI Taxonomy" id="2709394"/>
    <lineage>
        <taxon>Bacteria</taxon>
        <taxon>Bacillati</taxon>
        <taxon>Actinomycetota</taxon>
        <taxon>Actinomycetes</taxon>
        <taxon>Mycobacteriales</taxon>
        <taxon>Corynebacteriaceae</taxon>
        <taxon>Corynebacterium</taxon>
    </lineage>
</organism>
<feature type="transmembrane region" description="Helical" evidence="1">
    <location>
        <begin position="280"/>
        <end position="301"/>
    </location>
</feature>
<feature type="transmembrane region" description="Helical" evidence="1">
    <location>
        <begin position="307"/>
        <end position="327"/>
    </location>
</feature>
<dbReference type="KEGG" id="cliz:G7Y31_03710"/>
<feature type="transmembrane region" description="Helical" evidence="1">
    <location>
        <begin position="139"/>
        <end position="158"/>
    </location>
</feature>
<dbReference type="PANTHER" id="PTHR23523">
    <property type="match status" value="1"/>
</dbReference>
<dbReference type="GO" id="GO:0022857">
    <property type="term" value="F:transmembrane transporter activity"/>
    <property type="evidence" value="ECO:0007669"/>
    <property type="project" value="InterPro"/>
</dbReference>
<accession>A0A7T0KFW3</accession>
<dbReference type="InterPro" id="IPR036259">
    <property type="entry name" value="MFS_trans_sf"/>
</dbReference>
<feature type="transmembrane region" description="Helical" evidence="1">
    <location>
        <begin position="82"/>
        <end position="101"/>
    </location>
</feature>
<keyword evidence="1" id="KW-0472">Membrane</keyword>
<keyword evidence="1" id="KW-0812">Transmembrane</keyword>
<dbReference type="SUPFAM" id="SSF103473">
    <property type="entry name" value="MFS general substrate transporter"/>
    <property type="match status" value="1"/>
</dbReference>
<feature type="transmembrane region" description="Helical" evidence="1">
    <location>
        <begin position="107"/>
        <end position="132"/>
    </location>
</feature>
<sequence>MTEQSSQDSAALRARLGAGVTLGAIVMLALNLRAGVSSLAPVLGQVRAALGVSTSTAGLLTALPGLCFALMGWCAVPLARKLGLTPTLLCGVLAIAAGLALRPWLGSFALFFLCTVVVVAGIAVANVLLPAWIKNTRSALSPVVAMSAYTAVLGLSGAVGPLSSLLLRDWQLVLVVWALPAVIALAWWLPLAPRLGRDVPRGTQVSGGKPMRTSPTAWYLLGFFGLQSAGAYVQMGWLPQMLADRGVGADVAAWALILIGSMNILGGVLMPWLCARMRNLVPVPIALSLITAIGWCGVLWQPTSAPLLWGLLLGIGGMCFPLALALLGQRTRSPLVTARLSGFVQPGGYLMAGILPFLVGVMSVAWGGWTQVLVLLIVLSLVMAWCGARACRPVVVDEELAQRTKPRT</sequence>
<gene>
    <name evidence="2" type="ORF">G7Y31_03710</name>
</gene>
<dbReference type="Pfam" id="PF07690">
    <property type="entry name" value="MFS_1"/>
    <property type="match status" value="1"/>
</dbReference>
<name>A0A7T0KFW3_9CORY</name>
<dbReference type="InterPro" id="IPR011701">
    <property type="entry name" value="MFS"/>
</dbReference>
<feature type="transmembrane region" description="Helical" evidence="1">
    <location>
        <begin position="12"/>
        <end position="32"/>
    </location>
</feature>
<dbReference type="InterPro" id="IPR052524">
    <property type="entry name" value="MFS_Cyanate_Porter"/>
</dbReference>
<dbReference type="RefSeq" id="WP_165007841.1">
    <property type="nucleotide sequence ID" value="NZ_CP064954.1"/>
</dbReference>
<protein>
    <submittedName>
        <fullName evidence="2">MFS transporter</fullName>
    </submittedName>
</protein>
<keyword evidence="1" id="KW-1133">Transmembrane helix</keyword>